<dbReference type="EMBL" id="MU157907">
    <property type="protein sequence ID" value="KAF9523986.1"/>
    <property type="molecule type" value="Genomic_DNA"/>
</dbReference>
<evidence type="ECO:0000256" key="1">
    <source>
        <dbReference type="SAM" id="MobiDB-lite"/>
    </source>
</evidence>
<name>A0A9P6E7I9_9AGAR</name>
<feature type="region of interest" description="Disordered" evidence="1">
    <location>
        <begin position="132"/>
        <end position="155"/>
    </location>
</feature>
<keyword evidence="3" id="KW-1185">Reference proteome</keyword>
<protein>
    <submittedName>
        <fullName evidence="2">Uncharacterized protein</fullName>
    </submittedName>
</protein>
<sequence>MPGNTPPEVAPFPLKYTIPLHSFFDISHLTATPDNQLYLGAPEKAPQPGTHIVNLVARTDNSQLPIGDFFSIPEITPTPTQHSVLLHPYNEVSKDIPEISNRDLPQITVNLDLNEPLSSGESVLKTEQMIETSTSEKEASVPTTQPTLLAKRPDNDSLGSSIVEVDASVASMLVLTNIAEGKAIMNEPSLRHLARAAFSVIQSVMVGVCP</sequence>
<reference evidence="2" key="1">
    <citation type="submission" date="2020-11" db="EMBL/GenBank/DDBJ databases">
        <authorList>
            <consortium name="DOE Joint Genome Institute"/>
            <person name="Ahrendt S."/>
            <person name="Riley R."/>
            <person name="Andreopoulos W."/>
            <person name="Labutti K."/>
            <person name="Pangilinan J."/>
            <person name="Ruiz-Duenas F.J."/>
            <person name="Barrasa J.M."/>
            <person name="Sanchez-Garcia M."/>
            <person name="Camarero S."/>
            <person name="Miyauchi S."/>
            <person name="Serrano A."/>
            <person name="Linde D."/>
            <person name="Babiker R."/>
            <person name="Drula E."/>
            <person name="Ayuso-Fernandez I."/>
            <person name="Pacheco R."/>
            <person name="Padilla G."/>
            <person name="Ferreira P."/>
            <person name="Barriuso J."/>
            <person name="Kellner H."/>
            <person name="Castanera R."/>
            <person name="Alfaro M."/>
            <person name="Ramirez L."/>
            <person name="Pisabarro A.G."/>
            <person name="Kuo A."/>
            <person name="Tritt A."/>
            <person name="Lipzen A."/>
            <person name="He G."/>
            <person name="Yan M."/>
            <person name="Ng V."/>
            <person name="Cullen D."/>
            <person name="Martin F."/>
            <person name="Rosso M.-N."/>
            <person name="Henrissat B."/>
            <person name="Hibbett D."/>
            <person name="Martinez A.T."/>
            <person name="Grigoriev I.V."/>
        </authorList>
    </citation>
    <scope>NUCLEOTIDE SEQUENCE</scope>
    <source>
        <strain evidence="2">CBS 506.95</strain>
    </source>
</reference>
<comment type="caution">
    <text evidence="2">The sequence shown here is derived from an EMBL/GenBank/DDBJ whole genome shotgun (WGS) entry which is preliminary data.</text>
</comment>
<gene>
    <name evidence="2" type="ORF">CPB83DRAFT_647027</name>
</gene>
<proteinExistence type="predicted"/>
<organism evidence="2 3">
    <name type="scientific">Crepidotus variabilis</name>
    <dbReference type="NCBI Taxonomy" id="179855"/>
    <lineage>
        <taxon>Eukaryota</taxon>
        <taxon>Fungi</taxon>
        <taxon>Dikarya</taxon>
        <taxon>Basidiomycota</taxon>
        <taxon>Agaricomycotina</taxon>
        <taxon>Agaricomycetes</taxon>
        <taxon>Agaricomycetidae</taxon>
        <taxon>Agaricales</taxon>
        <taxon>Agaricineae</taxon>
        <taxon>Crepidotaceae</taxon>
        <taxon>Crepidotus</taxon>
    </lineage>
</organism>
<evidence type="ECO:0000313" key="2">
    <source>
        <dbReference type="EMBL" id="KAF9523986.1"/>
    </source>
</evidence>
<accession>A0A9P6E7I9</accession>
<evidence type="ECO:0000313" key="3">
    <source>
        <dbReference type="Proteomes" id="UP000807306"/>
    </source>
</evidence>
<dbReference type="AlphaFoldDB" id="A0A9P6E7I9"/>
<dbReference type="Proteomes" id="UP000807306">
    <property type="component" value="Unassembled WGS sequence"/>
</dbReference>